<name>A0A699GXK1_TANCI</name>
<proteinExistence type="predicted"/>
<evidence type="ECO:0000313" key="3">
    <source>
        <dbReference type="EMBL" id="GEW68110.1"/>
    </source>
</evidence>
<sequence length="293" mass="33523">MAKFASYELIWTNVGSKHKWKEIYSGTLSVNQSSFPTNNSKQQDTPPTTNIQSSKELTIQTNVNAEEYNNNQAADTQFHHDEFINPFCTPEAMTDSAWIEAMQEELHQFGRLQVRELVDKPFSKTVIKLNWFWKNKKDEDQTMDMKMAVLNGPLKEEVYDAQPDGFVDPDHPEKVYHLRKALYGLKEDLRAWYDELLNFLKSKGFTKGTIYPTLFTIRYGEDILLAKYALEILKEYGMEKHDTIGTPVATKQKLDADLGGKLVDQTGYHSKISGSESGLLLHSTIVIIIENDS</sequence>
<organism evidence="3">
    <name type="scientific">Tanacetum cinerariifolium</name>
    <name type="common">Dalmatian daisy</name>
    <name type="synonym">Chrysanthemum cinerariifolium</name>
    <dbReference type="NCBI Taxonomy" id="118510"/>
    <lineage>
        <taxon>Eukaryota</taxon>
        <taxon>Viridiplantae</taxon>
        <taxon>Streptophyta</taxon>
        <taxon>Embryophyta</taxon>
        <taxon>Tracheophyta</taxon>
        <taxon>Spermatophyta</taxon>
        <taxon>Magnoliopsida</taxon>
        <taxon>eudicotyledons</taxon>
        <taxon>Gunneridae</taxon>
        <taxon>Pentapetalae</taxon>
        <taxon>asterids</taxon>
        <taxon>campanulids</taxon>
        <taxon>Asterales</taxon>
        <taxon>Asteraceae</taxon>
        <taxon>Asteroideae</taxon>
        <taxon>Anthemideae</taxon>
        <taxon>Anthemidinae</taxon>
        <taxon>Tanacetum</taxon>
    </lineage>
</organism>
<feature type="domain" description="Reverse transcriptase Ty1/copia-type" evidence="2">
    <location>
        <begin position="142"/>
        <end position="228"/>
    </location>
</feature>
<dbReference type="Pfam" id="PF07727">
    <property type="entry name" value="RVT_2"/>
    <property type="match status" value="1"/>
</dbReference>
<protein>
    <recommendedName>
        <fullName evidence="2">Reverse transcriptase Ty1/copia-type domain-containing protein</fullName>
    </recommendedName>
</protein>
<dbReference type="InterPro" id="IPR013103">
    <property type="entry name" value="RVT_2"/>
</dbReference>
<dbReference type="AlphaFoldDB" id="A0A699GXK1"/>
<gene>
    <name evidence="3" type="ORF">Tci_240086</name>
</gene>
<dbReference type="EMBL" id="BKCJ010069007">
    <property type="protein sequence ID" value="GEW68110.1"/>
    <property type="molecule type" value="Genomic_DNA"/>
</dbReference>
<evidence type="ECO:0000259" key="2">
    <source>
        <dbReference type="Pfam" id="PF07727"/>
    </source>
</evidence>
<feature type="region of interest" description="Disordered" evidence="1">
    <location>
        <begin position="32"/>
        <end position="53"/>
    </location>
</feature>
<reference evidence="3" key="1">
    <citation type="journal article" date="2019" name="Sci. Rep.">
        <title>Draft genome of Tanacetum cinerariifolium, the natural source of mosquito coil.</title>
        <authorList>
            <person name="Yamashiro T."/>
            <person name="Shiraishi A."/>
            <person name="Satake H."/>
            <person name="Nakayama K."/>
        </authorList>
    </citation>
    <scope>NUCLEOTIDE SEQUENCE</scope>
</reference>
<comment type="caution">
    <text evidence="3">The sequence shown here is derived from an EMBL/GenBank/DDBJ whole genome shotgun (WGS) entry which is preliminary data.</text>
</comment>
<evidence type="ECO:0000256" key="1">
    <source>
        <dbReference type="SAM" id="MobiDB-lite"/>
    </source>
</evidence>
<accession>A0A699GXK1</accession>